<dbReference type="InterPro" id="IPR052287">
    <property type="entry name" value="NHEJ_factor"/>
</dbReference>
<dbReference type="GO" id="GO:0045027">
    <property type="term" value="F:DNA end binding"/>
    <property type="evidence" value="ECO:0007669"/>
    <property type="project" value="TreeGrafter"/>
</dbReference>
<keyword evidence="4" id="KW-0539">Nucleus</keyword>
<comment type="subcellular location">
    <subcellularLocation>
        <location evidence="1">Nucleus</location>
    </subcellularLocation>
</comment>
<feature type="compositionally biased region" description="Acidic residues" evidence="6">
    <location>
        <begin position="274"/>
        <end position="285"/>
    </location>
</feature>
<protein>
    <submittedName>
        <fullName evidence="7">GH24377</fullName>
    </submittedName>
</protein>
<evidence type="ECO:0000313" key="7">
    <source>
        <dbReference type="EMBL" id="EDV91846.1"/>
    </source>
</evidence>
<dbReference type="GO" id="GO:0006303">
    <property type="term" value="P:double-strand break repair via nonhomologous end joining"/>
    <property type="evidence" value="ECO:0007669"/>
    <property type="project" value="UniProtKB-ARBA"/>
</dbReference>
<evidence type="ECO:0000313" key="8">
    <source>
        <dbReference type="Proteomes" id="UP000001070"/>
    </source>
</evidence>
<evidence type="ECO:0000256" key="3">
    <source>
        <dbReference type="ARBA" id="ARBA00023204"/>
    </source>
</evidence>
<evidence type="ECO:0000256" key="4">
    <source>
        <dbReference type="ARBA" id="ARBA00023242"/>
    </source>
</evidence>
<dbReference type="PANTHER" id="PTHR32235">
    <property type="entry name" value="NON-HOMOLOGOUS END-JOINING FACTOR 1"/>
    <property type="match status" value="1"/>
</dbReference>
<organism evidence="8">
    <name type="scientific">Drosophila grimshawi</name>
    <name type="common">Hawaiian fruit fly</name>
    <name type="synonym">Idiomyia grimshawi</name>
    <dbReference type="NCBI Taxonomy" id="7222"/>
    <lineage>
        <taxon>Eukaryota</taxon>
        <taxon>Metazoa</taxon>
        <taxon>Ecdysozoa</taxon>
        <taxon>Arthropoda</taxon>
        <taxon>Hexapoda</taxon>
        <taxon>Insecta</taxon>
        <taxon>Pterygota</taxon>
        <taxon>Neoptera</taxon>
        <taxon>Endopterygota</taxon>
        <taxon>Diptera</taxon>
        <taxon>Brachycera</taxon>
        <taxon>Muscomorpha</taxon>
        <taxon>Ephydroidea</taxon>
        <taxon>Drosophilidae</taxon>
        <taxon>Drosophila</taxon>
        <taxon>Hawaiian Drosophila</taxon>
    </lineage>
</organism>
<dbReference type="OrthoDB" id="2155935at2759"/>
<dbReference type="HOGENOM" id="CLU_055023_0_0_1"/>
<name>B4JM85_DROGR</name>
<gene>
    <name evidence="7" type="primary">Dgri\GH24377</name>
    <name evidence="7" type="ORF">Dgri_GH24377</name>
</gene>
<comment type="similarity">
    <text evidence="5">Belongs to the XRCC4-XLF family. XLF subfamily.</text>
</comment>
<keyword evidence="8" id="KW-1185">Reference proteome</keyword>
<sequence length="285" mass="32368">MEFNCRDEVNMMSYSENLTEPQILQRIRELNKRIHFPIAALNAALSGCNPVEAKMLTGPDAAENDAVLSLKYRVEGAAAPLKWEWHLAAMDSAIFFRNALKVTLNEGYNLNTNLQYLLNIIKLKDKELQQYRIEGSRLLRTTVATERFDADAFRVEHDRLLSNVAKYEDMQHVLDDSMASTTGATIKCESPVDKTKTADVATTIPCDTAVKDASKTMSPRNRKRKAMETGIQHVERKVLQRRRVPQLQYKNTESQEDDLEASLAEIKPDIKTECDEDDDLEDSLT</sequence>
<dbReference type="PhylomeDB" id="B4JM85"/>
<dbReference type="AlphaFoldDB" id="B4JM85"/>
<dbReference type="eggNOG" id="ENOG502SBND">
    <property type="taxonomic scope" value="Eukaryota"/>
</dbReference>
<keyword evidence="3" id="KW-0234">DNA repair</keyword>
<dbReference type="Gene3D" id="2.170.210.10">
    <property type="entry name" value="DNA double-strand break repair and VJ recombination XRCC4, N-terminal"/>
    <property type="match status" value="1"/>
</dbReference>
<dbReference type="KEGG" id="dgr:6566022"/>
<dbReference type="InParanoid" id="B4JM85"/>
<feature type="region of interest" description="Disordered" evidence="6">
    <location>
        <begin position="242"/>
        <end position="285"/>
    </location>
</feature>
<accession>B4JM85</accession>
<evidence type="ECO:0000256" key="6">
    <source>
        <dbReference type="SAM" id="MobiDB-lite"/>
    </source>
</evidence>
<proteinExistence type="inferred from homology"/>
<reference evidence="7 8" key="1">
    <citation type="journal article" date="2007" name="Nature">
        <title>Evolution of genes and genomes on the Drosophila phylogeny.</title>
        <authorList>
            <consortium name="Drosophila 12 Genomes Consortium"/>
            <person name="Clark A.G."/>
            <person name="Eisen M.B."/>
            <person name="Smith D.R."/>
            <person name="Bergman C.M."/>
            <person name="Oliver B."/>
            <person name="Markow T.A."/>
            <person name="Kaufman T.C."/>
            <person name="Kellis M."/>
            <person name="Gelbart W."/>
            <person name="Iyer V.N."/>
            <person name="Pollard D.A."/>
            <person name="Sackton T.B."/>
            <person name="Larracuente A.M."/>
            <person name="Singh N.D."/>
            <person name="Abad J.P."/>
            <person name="Abt D.N."/>
            <person name="Adryan B."/>
            <person name="Aguade M."/>
            <person name="Akashi H."/>
            <person name="Anderson W.W."/>
            <person name="Aquadro C.F."/>
            <person name="Ardell D.H."/>
            <person name="Arguello R."/>
            <person name="Artieri C.G."/>
            <person name="Barbash D.A."/>
            <person name="Barker D."/>
            <person name="Barsanti P."/>
            <person name="Batterham P."/>
            <person name="Batzoglou S."/>
            <person name="Begun D."/>
            <person name="Bhutkar A."/>
            <person name="Blanco E."/>
            <person name="Bosak S.A."/>
            <person name="Bradley R.K."/>
            <person name="Brand A.D."/>
            <person name="Brent M.R."/>
            <person name="Brooks A.N."/>
            <person name="Brown R.H."/>
            <person name="Butlin R.K."/>
            <person name="Caggese C."/>
            <person name="Calvi B.R."/>
            <person name="Bernardo de Carvalho A."/>
            <person name="Caspi A."/>
            <person name="Castrezana S."/>
            <person name="Celniker S.E."/>
            <person name="Chang J.L."/>
            <person name="Chapple C."/>
            <person name="Chatterji S."/>
            <person name="Chinwalla A."/>
            <person name="Civetta A."/>
            <person name="Clifton S.W."/>
            <person name="Comeron J.M."/>
            <person name="Costello J.C."/>
            <person name="Coyne J.A."/>
            <person name="Daub J."/>
            <person name="David R.G."/>
            <person name="Delcher A.L."/>
            <person name="Delehaunty K."/>
            <person name="Do C.B."/>
            <person name="Ebling H."/>
            <person name="Edwards K."/>
            <person name="Eickbush T."/>
            <person name="Evans J.D."/>
            <person name="Filipski A."/>
            <person name="Findeiss S."/>
            <person name="Freyhult E."/>
            <person name="Fulton L."/>
            <person name="Fulton R."/>
            <person name="Garcia A.C."/>
            <person name="Gardiner A."/>
            <person name="Garfield D.A."/>
            <person name="Garvin B.E."/>
            <person name="Gibson G."/>
            <person name="Gilbert D."/>
            <person name="Gnerre S."/>
            <person name="Godfrey J."/>
            <person name="Good R."/>
            <person name="Gotea V."/>
            <person name="Gravely B."/>
            <person name="Greenberg A.J."/>
            <person name="Griffiths-Jones S."/>
            <person name="Gross S."/>
            <person name="Guigo R."/>
            <person name="Gustafson E.A."/>
            <person name="Haerty W."/>
            <person name="Hahn M.W."/>
            <person name="Halligan D.L."/>
            <person name="Halpern A.L."/>
            <person name="Halter G.M."/>
            <person name="Han M.V."/>
            <person name="Heger A."/>
            <person name="Hillier L."/>
            <person name="Hinrichs A.S."/>
            <person name="Holmes I."/>
            <person name="Hoskins R.A."/>
            <person name="Hubisz M.J."/>
            <person name="Hultmark D."/>
            <person name="Huntley M.A."/>
            <person name="Jaffe D.B."/>
            <person name="Jagadeeshan S."/>
            <person name="Jeck W.R."/>
            <person name="Johnson J."/>
            <person name="Jones C.D."/>
            <person name="Jordan W.C."/>
            <person name="Karpen G.H."/>
            <person name="Kataoka E."/>
            <person name="Keightley P.D."/>
            <person name="Kheradpour P."/>
            <person name="Kirkness E.F."/>
            <person name="Koerich L.B."/>
            <person name="Kristiansen K."/>
            <person name="Kudrna D."/>
            <person name="Kulathinal R.J."/>
            <person name="Kumar S."/>
            <person name="Kwok R."/>
            <person name="Lander E."/>
            <person name="Langley C.H."/>
            <person name="Lapoint R."/>
            <person name="Lazzaro B.P."/>
            <person name="Lee S.J."/>
            <person name="Levesque L."/>
            <person name="Li R."/>
            <person name="Lin C.F."/>
            <person name="Lin M.F."/>
            <person name="Lindblad-Toh K."/>
            <person name="Llopart A."/>
            <person name="Long M."/>
            <person name="Low L."/>
            <person name="Lozovsky E."/>
            <person name="Lu J."/>
            <person name="Luo M."/>
            <person name="Machado C.A."/>
            <person name="Makalowski W."/>
            <person name="Marzo M."/>
            <person name="Matsuda M."/>
            <person name="Matzkin L."/>
            <person name="McAllister B."/>
            <person name="McBride C.S."/>
            <person name="McKernan B."/>
            <person name="McKernan K."/>
            <person name="Mendez-Lago M."/>
            <person name="Minx P."/>
            <person name="Mollenhauer M.U."/>
            <person name="Montooth K."/>
            <person name="Mount S.M."/>
            <person name="Mu X."/>
            <person name="Myers E."/>
            <person name="Negre B."/>
            <person name="Newfeld S."/>
            <person name="Nielsen R."/>
            <person name="Noor M.A."/>
            <person name="O'Grady P."/>
            <person name="Pachter L."/>
            <person name="Papaceit M."/>
            <person name="Parisi M.J."/>
            <person name="Parisi M."/>
            <person name="Parts L."/>
            <person name="Pedersen J.S."/>
            <person name="Pesole G."/>
            <person name="Phillippy A.M."/>
            <person name="Ponting C.P."/>
            <person name="Pop M."/>
            <person name="Porcelli D."/>
            <person name="Powell J.R."/>
            <person name="Prohaska S."/>
            <person name="Pruitt K."/>
            <person name="Puig M."/>
            <person name="Quesneville H."/>
            <person name="Ram K.R."/>
            <person name="Rand D."/>
            <person name="Rasmussen M.D."/>
            <person name="Reed L.K."/>
            <person name="Reenan R."/>
            <person name="Reily A."/>
            <person name="Remington K.A."/>
            <person name="Rieger T.T."/>
            <person name="Ritchie M.G."/>
            <person name="Robin C."/>
            <person name="Rogers Y.H."/>
            <person name="Rohde C."/>
            <person name="Rozas J."/>
            <person name="Rubenfield M.J."/>
            <person name="Ruiz A."/>
            <person name="Russo S."/>
            <person name="Salzberg S.L."/>
            <person name="Sanchez-Gracia A."/>
            <person name="Saranga D.J."/>
            <person name="Sato H."/>
            <person name="Schaeffer S.W."/>
            <person name="Schatz M.C."/>
            <person name="Schlenke T."/>
            <person name="Schwartz R."/>
            <person name="Segarra C."/>
            <person name="Singh R.S."/>
            <person name="Sirot L."/>
            <person name="Sirota M."/>
            <person name="Sisneros N.B."/>
            <person name="Smith C.D."/>
            <person name="Smith T.F."/>
            <person name="Spieth J."/>
            <person name="Stage D.E."/>
            <person name="Stark A."/>
            <person name="Stephan W."/>
            <person name="Strausberg R.L."/>
            <person name="Strempel S."/>
            <person name="Sturgill D."/>
            <person name="Sutton G."/>
            <person name="Sutton G.G."/>
            <person name="Tao W."/>
            <person name="Teichmann S."/>
            <person name="Tobari Y.N."/>
            <person name="Tomimura Y."/>
            <person name="Tsolas J.M."/>
            <person name="Valente V.L."/>
            <person name="Venter E."/>
            <person name="Venter J.C."/>
            <person name="Vicario S."/>
            <person name="Vieira F.G."/>
            <person name="Vilella A.J."/>
            <person name="Villasante A."/>
            <person name="Walenz B."/>
            <person name="Wang J."/>
            <person name="Wasserman M."/>
            <person name="Watts T."/>
            <person name="Wilson D."/>
            <person name="Wilson R.K."/>
            <person name="Wing R.A."/>
            <person name="Wolfner M.F."/>
            <person name="Wong A."/>
            <person name="Wong G.K."/>
            <person name="Wu C.I."/>
            <person name="Wu G."/>
            <person name="Yamamoto D."/>
            <person name="Yang H.P."/>
            <person name="Yang S.P."/>
            <person name="Yorke J.A."/>
            <person name="Yoshida K."/>
            <person name="Zdobnov E."/>
            <person name="Zhang P."/>
            <person name="Zhang Y."/>
            <person name="Zimin A.V."/>
            <person name="Baldwin J."/>
            <person name="Abdouelleil A."/>
            <person name="Abdulkadir J."/>
            <person name="Abebe A."/>
            <person name="Abera B."/>
            <person name="Abreu J."/>
            <person name="Acer S.C."/>
            <person name="Aftuck L."/>
            <person name="Alexander A."/>
            <person name="An P."/>
            <person name="Anderson E."/>
            <person name="Anderson S."/>
            <person name="Arachi H."/>
            <person name="Azer M."/>
            <person name="Bachantsang P."/>
            <person name="Barry A."/>
            <person name="Bayul T."/>
            <person name="Berlin A."/>
            <person name="Bessette D."/>
            <person name="Bloom T."/>
            <person name="Blye J."/>
            <person name="Boguslavskiy L."/>
            <person name="Bonnet C."/>
            <person name="Boukhgalter B."/>
            <person name="Bourzgui I."/>
            <person name="Brown A."/>
            <person name="Cahill P."/>
            <person name="Channer S."/>
            <person name="Cheshatsang Y."/>
            <person name="Chuda L."/>
            <person name="Citroen M."/>
            <person name="Collymore A."/>
            <person name="Cooke P."/>
            <person name="Costello M."/>
            <person name="D'Aco K."/>
            <person name="Daza R."/>
            <person name="De Haan G."/>
            <person name="DeGray S."/>
            <person name="DeMaso C."/>
            <person name="Dhargay N."/>
            <person name="Dooley K."/>
            <person name="Dooley E."/>
            <person name="Doricent M."/>
            <person name="Dorje P."/>
            <person name="Dorjee K."/>
            <person name="Dupes A."/>
            <person name="Elong R."/>
            <person name="Falk J."/>
            <person name="Farina A."/>
            <person name="Faro S."/>
            <person name="Ferguson D."/>
            <person name="Fisher S."/>
            <person name="Foley C.D."/>
            <person name="Franke A."/>
            <person name="Friedrich D."/>
            <person name="Gadbois L."/>
            <person name="Gearin G."/>
            <person name="Gearin C.R."/>
            <person name="Giannoukos G."/>
            <person name="Goode T."/>
            <person name="Graham J."/>
            <person name="Grandbois E."/>
            <person name="Grewal S."/>
            <person name="Gyaltsen K."/>
            <person name="Hafez N."/>
            <person name="Hagos B."/>
            <person name="Hall J."/>
            <person name="Henson C."/>
            <person name="Hollinger A."/>
            <person name="Honan T."/>
            <person name="Huard M.D."/>
            <person name="Hughes L."/>
            <person name="Hurhula B."/>
            <person name="Husby M.E."/>
            <person name="Kamat A."/>
            <person name="Kanga B."/>
            <person name="Kashin S."/>
            <person name="Khazanovich D."/>
            <person name="Kisner P."/>
            <person name="Lance K."/>
            <person name="Lara M."/>
            <person name="Lee W."/>
            <person name="Lennon N."/>
            <person name="Letendre F."/>
            <person name="LeVine R."/>
            <person name="Lipovsky A."/>
            <person name="Liu X."/>
            <person name="Liu J."/>
            <person name="Liu S."/>
            <person name="Lokyitsang T."/>
            <person name="Lokyitsang Y."/>
            <person name="Lubonja R."/>
            <person name="Lui A."/>
            <person name="MacDonald P."/>
            <person name="Magnisalis V."/>
            <person name="Maru K."/>
            <person name="Matthews C."/>
            <person name="McCusker W."/>
            <person name="McDonough S."/>
            <person name="Mehta T."/>
            <person name="Meldrim J."/>
            <person name="Meneus L."/>
            <person name="Mihai O."/>
            <person name="Mihalev A."/>
            <person name="Mihova T."/>
            <person name="Mittelman R."/>
            <person name="Mlenga V."/>
            <person name="Montmayeur A."/>
            <person name="Mulrain L."/>
            <person name="Navidi A."/>
            <person name="Naylor J."/>
            <person name="Negash T."/>
            <person name="Nguyen T."/>
            <person name="Nguyen N."/>
            <person name="Nicol R."/>
            <person name="Norbu C."/>
            <person name="Norbu N."/>
            <person name="Novod N."/>
            <person name="O'Neill B."/>
            <person name="Osman S."/>
            <person name="Markiewicz E."/>
            <person name="Oyono O.L."/>
            <person name="Patti C."/>
            <person name="Phunkhang P."/>
            <person name="Pierre F."/>
            <person name="Priest M."/>
            <person name="Raghuraman S."/>
            <person name="Rege F."/>
            <person name="Reyes R."/>
            <person name="Rise C."/>
            <person name="Rogov P."/>
            <person name="Ross K."/>
            <person name="Ryan E."/>
            <person name="Settipalli S."/>
            <person name="Shea T."/>
            <person name="Sherpa N."/>
            <person name="Shi L."/>
            <person name="Shih D."/>
            <person name="Sparrow T."/>
            <person name="Spaulding J."/>
            <person name="Stalker J."/>
            <person name="Stange-Thomann N."/>
            <person name="Stavropoulos S."/>
            <person name="Stone C."/>
            <person name="Strader C."/>
            <person name="Tesfaye S."/>
            <person name="Thomson T."/>
            <person name="Thoulutsang Y."/>
            <person name="Thoulutsang D."/>
            <person name="Topham K."/>
            <person name="Topping I."/>
            <person name="Tsamla T."/>
            <person name="Vassiliev H."/>
            <person name="Vo A."/>
            <person name="Wangchuk T."/>
            <person name="Wangdi T."/>
            <person name="Weiand M."/>
            <person name="Wilkinson J."/>
            <person name="Wilson A."/>
            <person name="Yadav S."/>
            <person name="Young G."/>
            <person name="Yu Q."/>
            <person name="Zembek L."/>
            <person name="Zhong D."/>
            <person name="Zimmer A."/>
            <person name="Zwirko Z."/>
            <person name="Jaffe D.B."/>
            <person name="Alvarez P."/>
            <person name="Brockman W."/>
            <person name="Butler J."/>
            <person name="Chin C."/>
            <person name="Gnerre S."/>
            <person name="Grabherr M."/>
            <person name="Kleber M."/>
            <person name="Mauceli E."/>
            <person name="MacCallum I."/>
        </authorList>
    </citation>
    <scope>NUCLEOTIDE SEQUENCE [LARGE SCALE GENOMIC DNA]</scope>
    <source>
        <strain evidence="8">Tucson 15287-2541.00</strain>
    </source>
</reference>
<evidence type="ECO:0000256" key="2">
    <source>
        <dbReference type="ARBA" id="ARBA00022763"/>
    </source>
</evidence>
<evidence type="ECO:0000256" key="5">
    <source>
        <dbReference type="ARBA" id="ARBA00025747"/>
    </source>
</evidence>
<dbReference type="PANTHER" id="PTHR32235:SF1">
    <property type="entry name" value="NON-HOMOLOGOUS END-JOINING FACTOR 1"/>
    <property type="match status" value="1"/>
</dbReference>
<evidence type="ECO:0000256" key="1">
    <source>
        <dbReference type="ARBA" id="ARBA00004123"/>
    </source>
</evidence>
<dbReference type="OMA" id="KWEWHLK"/>
<dbReference type="Proteomes" id="UP000001070">
    <property type="component" value="Unassembled WGS sequence"/>
</dbReference>
<dbReference type="SMR" id="B4JM85"/>
<dbReference type="GO" id="GO:0032807">
    <property type="term" value="C:DNA ligase IV complex"/>
    <property type="evidence" value="ECO:0007669"/>
    <property type="project" value="TreeGrafter"/>
</dbReference>
<dbReference type="Gene3D" id="1.10.287.450">
    <property type="entry name" value="Helix hairpin bin"/>
    <property type="match status" value="1"/>
</dbReference>
<dbReference type="InterPro" id="IPR038051">
    <property type="entry name" value="XRCC4-like_N_sf"/>
</dbReference>
<dbReference type="EMBL" id="CH916371">
    <property type="protein sequence ID" value="EDV91846.1"/>
    <property type="molecule type" value="Genomic_DNA"/>
</dbReference>
<keyword evidence="2" id="KW-0227">DNA damage</keyword>